<dbReference type="AlphaFoldDB" id="A0A4R9JBQ1"/>
<feature type="transmembrane region" description="Helical" evidence="5">
    <location>
        <begin position="217"/>
        <end position="233"/>
    </location>
</feature>
<name>A0A4R9JBQ1_9LEPT</name>
<comment type="subcellular location">
    <subcellularLocation>
        <location evidence="5">Cell membrane</location>
        <topology evidence="5">Multi-pass membrane protein</topology>
    </subcellularLocation>
    <subcellularLocation>
        <location evidence="1">Membrane</location>
        <topology evidence="1">Multi-pass membrane protein</topology>
    </subcellularLocation>
</comment>
<dbReference type="OrthoDB" id="8559161at2"/>
<evidence type="ECO:0000313" key="6">
    <source>
        <dbReference type="EMBL" id="TGL36810.1"/>
    </source>
</evidence>
<organism evidence="6 7">
    <name type="scientific">Leptospira koniambonensis</name>
    <dbReference type="NCBI Taxonomy" id="2484950"/>
    <lineage>
        <taxon>Bacteria</taxon>
        <taxon>Pseudomonadati</taxon>
        <taxon>Spirochaetota</taxon>
        <taxon>Spirochaetia</taxon>
        <taxon>Leptospirales</taxon>
        <taxon>Leptospiraceae</taxon>
        <taxon>Leptospira</taxon>
    </lineage>
</organism>
<evidence type="ECO:0000256" key="3">
    <source>
        <dbReference type="ARBA" id="ARBA00022989"/>
    </source>
</evidence>
<protein>
    <recommendedName>
        <fullName evidence="5">Probable membrane transporter protein</fullName>
    </recommendedName>
</protein>
<dbReference type="Pfam" id="PF01925">
    <property type="entry name" value="TauE"/>
    <property type="match status" value="1"/>
</dbReference>
<feature type="transmembrane region" description="Helical" evidence="5">
    <location>
        <begin position="72"/>
        <end position="90"/>
    </location>
</feature>
<sequence length="268" mass="28445">MLILGYISSFIMGTMLGLIGAGGSILTVPILFYFFGQDAIFATTNSLFVVGIAALVGAIIQAKKGDTNIKVGIYFAVPSFLGIYIARYILLPSIPNILISDFGVTLTKPLLVMIIFSVLMGFSSWAMIHSNSSSSIERTKLSAIPPNIISIGIKGFIIGIITGFVGAGGGFLIIPALVIVLKLPIKKAVGTSLAIIAANSLFGFAISFRTAQTENCPLLLTICALGIAGMFLGQNLSTRMNERNLKIGFGYFTLAIASFILWDQGFNL</sequence>
<keyword evidence="7" id="KW-1185">Reference proteome</keyword>
<accession>A0A4R9JBQ1</accession>
<proteinExistence type="inferred from homology"/>
<feature type="transmembrane region" description="Helical" evidence="5">
    <location>
        <begin position="193"/>
        <end position="211"/>
    </location>
</feature>
<gene>
    <name evidence="6" type="ORF">EHQ52_02735</name>
</gene>
<dbReference type="PANTHER" id="PTHR43701">
    <property type="entry name" value="MEMBRANE TRANSPORTER PROTEIN MJ0441-RELATED"/>
    <property type="match status" value="1"/>
</dbReference>
<feature type="transmembrane region" description="Helical" evidence="5">
    <location>
        <begin position="148"/>
        <end position="181"/>
    </location>
</feature>
<dbReference type="Proteomes" id="UP000297871">
    <property type="component" value="Unassembled WGS sequence"/>
</dbReference>
<dbReference type="GO" id="GO:0005886">
    <property type="term" value="C:plasma membrane"/>
    <property type="evidence" value="ECO:0007669"/>
    <property type="project" value="UniProtKB-SubCell"/>
</dbReference>
<evidence type="ECO:0000313" key="7">
    <source>
        <dbReference type="Proteomes" id="UP000297871"/>
    </source>
</evidence>
<feature type="transmembrane region" description="Helical" evidence="5">
    <location>
        <begin position="245"/>
        <end position="262"/>
    </location>
</feature>
<dbReference type="InterPro" id="IPR051598">
    <property type="entry name" value="TSUP/Inactive_protease-like"/>
</dbReference>
<keyword evidence="4 5" id="KW-0472">Membrane</keyword>
<dbReference type="InterPro" id="IPR002781">
    <property type="entry name" value="TM_pro_TauE-like"/>
</dbReference>
<feature type="transmembrane region" description="Helical" evidence="5">
    <location>
        <begin position="6"/>
        <end position="32"/>
    </location>
</feature>
<evidence type="ECO:0000256" key="1">
    <source>
        <dbReference type="ARBA" id="ARBA00004141"/>
    </source>
</evidence>
<evidence type="ECO:0000256" key="2">
    <source>
        <dbReference type="ARBA" id="ARBA00022692"/>
    </source>
</evidence>
<dbReference type="PANTHER" id="PTHR43701:SF2">
    <property type="entry name" value="MEMBRANE TRANSPORTER PROTEIN YJNA-RELATED"/>
    <property type="match status" value="1"/>
</dbReference>
<keyword evidence="5" id="KW-1003">Cell membrane</keyword>
<dbReference type="EMBL" id="RQFY01000001">
    <property type="protein sequence ID" value="TGL36810.1"/>
    <property type="molecule type" value="Genomic_DNA"/>
</dbReference>
<evidence type="ECO:0000256" key="4">
    <source>
        <dbReference type="ARBA" id="ARBA00023136"/>
    </source>
</evidence>
<keyword evidence="2 5" id="KW-0812">Transmembrane</keyword>
<evidence type="ECO:0000256" key="5">
    <source>
        <dbReference type="RuleBase" id="RU363041"/>
    </source>
</evidence>
<reference evidence="6" key="1">
    <citation type="journal article" date="2019" name="PLoS Negl. Trop. Dis.">
        <title>Revisiting the worldwide diversity of Leptospira species in the environment.</title>
        <authorList>
            <person name="Vincent A.T."/>
            <person name="Schiettekatte O."/>
            <person name="Bourhy P."/>
            <person name="Veyrier F.J."/>
            <person name="Picardeau M."/>
        </authorList>
    </citation>
    <scope>NUCLEOTIDE SEQUENCE [LARGE SCALE GENOMIC DNA]</scope>
    <source>
        <strain evidence="6">201800265</strain>
    </source>
</reference>
<comment type="similarity">
    <text evidence="5">Belongs to the 4-toluene sulfonate uptake permease (TSUP) (TC 2.A.102) family.</text>
</comment>
<comment type="caution">
    <text evidence="6">The sequence shown here is derived from an EMBL/GenBank/DDBJ whole genome shotgun (WGS) entry which is preliminary data.</text>
</comment>
<feature type="transmembrane region" description="Helical" evidence="5">
    <location>
        <begin position="110"/>
        <end position="128"/>
    </location>
</feature>
<keyword evidence="3 5" id="KW-1133">Transmembrane helix</keyword>
<dbReference type="RefSeq" id="WP_135613749.1">
    <property type="nucleotide sequence ID" value="NZ_RQFY01000001.1"/>
</dbReference>
<feature type="transmembrane region" description="Helical" evidence="5">
    <location>
        <begin position="39"/>
        <end position="60"/>
    </location>
</feature>